<protein>
    <submittedName>
        <fullName evidence="2">Uncharacterized protein</fullName>
    </submittedName>
</protein>
<dbReference type="EMBL" id="FUKP01000041">
    <property type="protein sequence ID" value="SJN26882.1"/>
    <property type="molecule type" value="Genomic_DNA"/>
</dbReference>
<reference evidence="2 3" key="1">
    <citation type="submission" date="2017-02" db="EMBL/GenBank/DDBJ databases">
        <authorList>
            <person name="Peterson S.W."/>
        </authorList>
    </citation>
    <scope>NUCLEOTIDE SEQUENCE [LARGE SCALE GENOMIC DNA]</scope>
    <source>
        <strain evidence="2 3">2B3F</strain>
    </source>
</reference>
<keyword evidence="1" id="KW-1133">Transmembrane helix</keyword>
<organism evidence="2 3">
    <name type="scientific">Micrococcus lylae</name>
    <dbReference type="NCBI Taxonomy" id="1273"/>
    <lineage>
        <taxon>Bacteria</taxon>
        <taxon>Bacillati</taxon>
        <taxon>Actinomycetota</taxon>
        <taxon>Actinomycetes</taxon>
        <taxon>Micrococcales</taxon>
        <taxon>Micrococcaceae</taxon>
        <taxon>Micrococcus</taxon>
    </lineage>
</organism>
<evidence type="ECO:0000256" key="1">
    <source>
        <dbReference type="SAM" id="Phobius"/>
    </source>
</evidence>
<gene>
    <name evidence="2" type="ORF">FM125_06430</name>
</gene>
<dbReference type="Proteomes" id="UP000196230">
    <property type="component" value="Unassembled WGS sequence"/>
</dbReference>
<sequence>MTTAPDDLGLRPVPATWYEPAPGTTAHKVRAAVRWAAALTFGFACVAFLIWCDLGGSTLTP</sequence>
<evidence type="ECO:0000313" key="3">
    <source>
        <dbReference type="Proteomes" id="UP000196230"/>
    </source>
</evidence>
<keyword evidence="1" id="KW-0812">Transmembrane</keyword>
<evidence type="ECO:0000313" key="2">
    <source>
        <dbReference type="EMBL" id="SJN26882.1"/>
    </source>
</evidence>
<keyword evidence="1" id="KW-0472">Membrane</keyword>
<name>A0A1R4J4B9_9MICC</name>
<proteinExistence type="predicted"/>
<dbReference type="AlphaFoldDB" id="A0A1R4J4B9"/>
<dbReference type="RefSeq" id="WP_087134011.1">
    <property type="nucleotide sequence ID" value="NZ_FUKP01000041.1"/>
</dbReference>
<accession>A0A1R4J4B9</accession>
<feature type="transmembrane region" description="Helical" evidence="1">
    <location>
        <begin position="32"/>
        <end position="51"/>
    </location>
</feature>